<evidence type="ECO:0000256" key="5">
    <source>
        <dbReference type="ARBA" id="ARBA00022692"/>
    </source>
</evidence>
<comment type="subcellular location">
    <subcellularLocation>
        <location evidence="1 12">Cell outer membrane</location>
        <topology evidence="1 12">Multi-pass membrane protein</topology>
    </subcellularLocation>
</comment>
<dbReference type="InterPro" id="IPR036942">
    <property type="entry name" value="Beta-barrel_TonB_sf"/>
</dbReference>
<evidence type="ECO:0000256" key="6">
    <source>
        <dbReference type="ARBA" id="ARBA00022729"/>
    </source>
</evidence>
<dbReference type="RefSeq" id="WP_120176548.1">
    <property type="nucleotide sequence ID" value="NZ_AP018786.1"/>
</dbReference>
<evidence type="ECO:0000256" key="10">
    <source>
        <dbReference type="ARBA" id="ARBA00023170"/>
    </source>
</evidence>
<dbReference type="GO" id="GO:0015344">
    <property type="term" value="F:siderophore uptake transmembrane transporter activity"/>
    <property type="evidence" value="ECO:0007669"/>
    <property type="project" value="TreeGrafter"/>
</dbReference>
<name>A0A2Z6I973_9BURK</name>
<gene>
    <name evidence="17" type="primary">cfrA</name>
    <name evidence="17" type="ORF">SUTMEG_07730</name>
</gene>
<dbReference type="CDD" id="cd01347">
    <property type="entry name" value="ligand_gated_channel"/>
    <property type="match status" value="1"/>
</dbReference>
<keyword evidence="18" id="KW-1185">Reference proteome</keyword>
<keyword evidence="8 13" id="KW-0798">TonB box</keyword>
<evidence type="ECO:0000256" key="3">
    <source>
        <dbReference type="ARBA" id="ARBA00022448"/>
    </source>
</evidence>
<dbReference type="Pfam" id="PF00593">
    <property type="entry name" value="TonB_dep_Rec_b-barrel"/>
    <property type="match status" value="1"/>
</dbReference>
<keyword evidence="11 12" id="KW-0998">Cell outer membrane</keyword>
<evidence type="ECO:0000256" key="9">
    <source>
        <dbReference type="ARBA" id="ARBA00023136"/>
    </source>
</evidence>
<proteinExistence type="inferred from homology"/>
<evidence type="ECO:0000256" key="8">
    <source>
        <dbReference type="ARBA" id="ARBA00023077"/>
    </source>
</evidence>
<dbReference type="InterPro" id="IPR039426">
    <property type="entry name" value="TonB-dep_rcpt-like"/>
</dbReference>
<evidence type="ECO:0000259" key="15">
    <source>
        <dbReference type="Pfam" id="PF00593"/>
    </source>
</evidence>
<evidence type="ECO:0000313" key="18">
    <source>
        <dbReference type="Proteomes" id="UP000271003"/>
    </source>
</evidence>
<dbReference type="Gene3D" id="2.40.170.20">
    <property type="entry name" value="TonB-dependent receptor, beta-barrel domain"/>
    <property type="match status" value="1"/>
</dbReference>
<keyword evidence="4 12" id="KW-1134">Transmembrane beta strand</keyword>
<organism evidence="17 18">
    <name type="scientific">Sutterella megalosphaeroides</name>
    <dbReference type="NCBI Taxonomy" id="2494234"/>
    <lineage>
        <taxon>Bacteria</taxon>
        <taxon>Pseudomonadati</taxon>
        <taxon>Pseudomonadota</taxon>
        <taxon>Betaproteobacteria</taxon>
        <taxon>Burkholderiales</taxon>
        <taxon>Sutterellaceae</taxon>
        <taxon>Sutterella</taxon>
    </lineage>
</organism>
<keyword evidence="6 14" id="KW-0732">Signal</keyword>
<dbReference type="PROSITE" id="PS51257">
    <property type="entry name" value="PROKAR_LIPOPROTEIN"/>
    <property type="match status" value="1"/>
</dbReference>
<keyword evidence="7" id="KW-0406">Ion transport</keyword>
<dbReference type="OrthoDB" id="9790771at2"/>
<evidence type="ECO:0000256" key="4">
    <source>
        <dbReference type="ARBA" id="ARBA00022452"/>
    </source>
</evidence>
<evidence type="ECO:0000256" key="13">
    <source>
        <dbReference type="RuleBase" id="RU003357"/>
    </source>
</evidence>
<keyword evidence="9 12" id="KW-0472">Membrane</keyword>
<comment type="similarity">
    <text evidence="2 12 13">Belongs to the TonB-dependent receptor family.</text>
</comment>
<evidence type="ECO:0000259" key="16">
    <source>
        <dbReference type="Pfam" id="PF07715"/>
    </source>
</evidence>
<dbReference type="PROSITE" id="PS52016">
    <property type="entry name" value="TONB_DEPENDENT_REC_3"/>
    <property type="match status" value="1"/>
</dbReference>
<dbReference type="Gene3D" id="2.170.130.10">
    <property type="entry name" value="TonB-dependent receptor, plug domain"/>
    <property type="match status" value="1"/>
</dbReference>
<dbReference type="InterPro" id="IPR037066">
    <property type="entry name" value="Plug_dom_sf"/>
</dbReference>
<protein>
    <submittedName>
        <fullName evidence="17">Ferric enterobactin uptake receptor</fullName>
    </submittedName>
</protein>
<keyword evidence="10 17" id="KW-0675">Receptor</keyword>
<evidence type="ECO:0000256" key="14">
    <source>
        <dbReference type="SAM" id="SignalP"/>
    </source>
</evidence>
<dbReference type="InterPro" id="IPR000531">
    <property type="entry name" value="Beta-barrel_TonB"/>
</dbReference>
<feature type="domain" description="TonB-dependent receptor-like beta-barrel" evidence="15">
    <location>
        <begin position="246"/>
        <end position="651"/>
    </location>
</feature>
<dbReference type="PANTHER" id="PTHR30069">
    <property type="entry name" value="TONB-DEPENDENT OUTER MEMBRANE RECEPTOR"/>
    <property type="match status" value="1"/>
</dbReference>
<dbReference type="GO" id="GO:0044718">
    <property type="term" value="P:siderophore transmembrane transport"/>
    <property type="evidence" value="ECO:0007669"/>
    <property type="project" value="TreeGrafter"/>
</dbReference>
<evidence type="ECO:0000256" key="2">
    <source>
        <dbReference type="ARBA" id="ARBA00009810"/>
    </source>
</evidence>
<dbReference type="AlphaFoldDB" id="A0A2Z6I973"/>
<dbReference type="SUPFAM" id="SSF56935">
    <property type="entry name" value="Porins"/>
    <property type="match status" value="1"/>
</dbReference>
<dbReference type="GO" id="GO:0009279">
    <property type="term" value="C:cell outer membrane"/>
    <property type="evidence" value="ECO:0007669"/>
    <property type="project" value="UniProtKB-SubCell"/>
</dbReference>
<sequence>MTTSKTTPILSLALLSCAVSAAWATEAGYTTLDESVVSASGYEQDTREAPASISITTERELQTKPVTDLGSAVGDVPGVDVAQTKMGNSTVSIRGFDAAYTLFMIDGKRQNVSTAMIDNGFDPTSAFIPPVGMIERIEVLRGPASVAWGSDAVGGVVNVITKRHPDRLTGSITIDGTIQQHDEYGNRGGSSFYLGVPLKDGVASLTMRGRYQKSGKDEITAPNGQYATHSSTETYLGNFGARLNLTVDPENFFYVDGDFSRFQGGSMQTSSSSIQSRRWYQKYNFLAAHEGTYDFGRTETYVMANGLDLLRTQSSLNPWSSGNNAVASTTEGSWNDPLRSTWSYTAATKFTSPVEFDAYGSMMVTGGLEGTYETFKDTQTEIIRDKTLDQSVISAFLESEYFMTEQWIATVGGRATWSDIFGAHFSPRAFLVYKPLEALSFKGGVSAGYKTPNVKQLTNGAFSGTQAGDRTFGNPDLKPEESWSYELSTTLDIARAAQLTVGGFYTDFKNMIATEDMTGADHIGSDGKADKIQINYGSVRTRGIEVLLKTASFHGWSFSTGYTLTDAEIRDGASRGKRPNELPKHSWQNRLDYANGNFSAYLKSTSKFDMAVTSTKGAPTSDTYNDVTIVDLGASYGFMKNHRISVAVNNVLDQSTTDWEAIESKGKVSYANRYSDMVDGRNLWVSYTYSF</sequence>
<dbReference type="InterPro" id="IPR012910">
    <property type="entry name" value="Plug_dom"/>
</dbReference>
<evidence type="ECO:0000256" key="12">
    <source>
        <dbReference type="PROSITE-ProRule" id="PRU01360"/>
    </source>
</evidence>
<dbReference type="Pfam" id="PF07715">
    <property type="entry name" value="Plug"/>
    <property type="match status" value="1"/>
</dbReference>
<evidence type="ECO:0000313" key="17">
    <source>
        <dbReference type="EMBL" id="BBF22882.1"/>
    </source>
</evidence>
<dbReference type="KEGG" id="sutt:SUTMEG_07730"/>
<dbReference type="Proteomes" id="UP000271003">
    <property type="component" value="Chromosome"/>
</dbReference>
<keyword evidence="3 12" id="KW-0813">Transport</keyword>
<accession>A0A2Z6I973</accession>
<feature type="domain" description="TonB-dependent receptor plug" evidence="16">
    <location>
        <begin position="46"/>
        <end position="156"/>
    </location>
</feature>
<evidence type="ECO:0000256" key="7">
    <source>
        <dbReference type="ARBA" id="ARBA00023065"/>
    </source>
</evidence>
<keyword evidence="5 12" id="KW-0812">Transmembrane</keyword>
<dbReference type="PANTHER" id="PTHR30069:SF53">
    <property type="entry name" value="COLICIN I RECEPTOR-RELATED"/>
    <property type="match status" value="1"/>
</dbReference>
<evidence type="ECO:0000256" key="1">
    <source>
        <dbReference type="ARBA" id="ARBA00004571"/>
    </source>
</evidence>
<reference evidence="17 18" key="1">
    <citation type="journal article" date="2018" name="Int. J. Syst. Evol. Microbiol.">
        <title>Mesosutterella multiformis gen. nov., sp. nov., a member of the family Sutterellaceae and Sutterella megalosphaeroides sp. nov., isolated from human faeces.</title>
        <authorList>
            <person name="Sakamoto M."/>
            <person name="Ikeyama N."/>
            <person name="Kunihiro T."/>
            <person name="Iino T."/>
            <person name="Yuki M."/>
            <person name="Ohkuma M."/>
        </authorList>
    </citation>
    <scope>NUCLEOTIDE SEQUENCE [LARGE SCALE GENOMIC DNA]</scope>
    <source>
        <strain evidence="17 18">6FBBBH3</strain>
    </source>
</reference>
<evidence type="ECO:0000256" key="11">
    <source>
        <dbReference type="ARBA" id="ARBA00023237"/>
    </source>
</evidence>
<feature type="chain" id="PRO_5016428565" evidence="14">
    <location>
        <begin position="25"/>
        <end position="691"/>
    </location>
</feature>
<feature type="signal peptide" evidence="14">
    <location>
        <begin position="1"/>
        <end position="24"/>
    </location>
</feature>
<dbReference type="EMBL" id="AP018786">
    <property type="protein sequence ID" value="BBF22882.1"/>
    <property type="molecule type" value="Genomic_DNA"/>
</dbReference>